<dbReference type="Proteomes" id="UP000608071">
    <property type="component" value="Unassembled WGS sequence"/>
</dbReference>
<reference evidence="2 3" key="1">
    <citation type="submission" date="2020-08" db="EMBL/GenBank/DDBJ databases">
        <title>A Genomic Blueprint of the Chicken Gut Microbiome.</title>
        <authorList>
            <person name="Gilroy R."/>
            <person name="Ravi A."/>
            <person name="Getino M."/>
            <person name="Pursley I."/>
            <person name="Horton D.L."/>
            <person name="Alikhan N.-F."/>
            <person name="Baker D."/>
            <person name="Gharbi K."/>
            <person name="Hall N."/>
            <person name="Watson M."/>
            <person name="Adriaenssens E.M."/>
            <person name="Foster-Nyarko E."/>
            <person name="Jarju S."/>
            <person name="Secka A."/>
            <person name="Antonio M."/>
            <person name="Oren A."/>
            <person name="Chaudhuri R."/>
            <person name="La Ragione R.M."/>
            <person name="Hildebrand F."/>
            <person name="Pallen M.J."/>
        </authorList>
    </citation>
    <scope>NUCLEOTIDE SEQUENCE [LARGE SCALE GENOMIC DNA]</scope>
    <source>
        <strain evidence="2 3">Sa2BVA9</strain>
    </source>
</reference>
<evidence type="ECO:0000313" key="2">
    <source>
        <dbReference type="EMBL" id="MBD7969126.1"/>
    </source>
</evidence>
<comment type="caution">
    <text evidence="2">The sequence shown here is derived from an EMBL/GenBank/DDBJ whole genome shotgun (WGS) entry which is preliminary data.</text>
</comment>
<proteinExistence type="predicted"/>
<dbReference type="EMBL" id="JACSQL010000006">
    <property type="protein sequence ID" value="MBD7969126.1"/>
    <property type="molecule type" value="Genomic_DNA"/>
</dbReference>
<sequence length="191" mass="21730">MSNTKKIIIIVASIFVVTIGSLTAYNIINFNMTETIRKDAGELNGRIDFEGPSTIGEIKTESTDEEIDLVMKHVLNKRIEVKNEDVIYLMHAMTHQKVVSDSKETSVQMTTERIEQLTTVIEGKGKAWDNYGKLMSIVTKWQNQDFSEIDKDHNYLWGLEKGNHGKAMGISSPKEEAYFIKDKWGEPSIQE</sequence>
<evidence type="ECO:0000256" key="1">
    <source>
        <dbReference type="SAM" id="Phobius"/>
    </source>
</evidence>
<keyword evidence="3" id="KW-1185">Reference proteome</keyword>
<protein>
    <recommendedName>
        <fullName evidence="4">PRK06770 family protein</fullName>
    </recommendedName>
</protein>
<dbReference type="RefSeq" id="WP_191800856.1">
    <property type="nucleotide sequence ID" value="NZ_JACSQL010000006.1"/>
</dbReference>
<feature type="transmembrane region" description="Helical" evidence="1">
    <location>
        <begin position="7"/>
        <end position="28"/>
    </location>
</feature>
<keyword evidence="1" id="KW-0812">Transmembrane</keyword>
<dbReference type="InterPro" id="IPR046208">
    <property type="entry name" value="DUF6241"/>
</dbReference>
<organism evidence="2 3">
    <name type="scientific">Paenibacillus gallinarum</name>
    <dbReference type="NCBI Taxonomy" id="2762232"/>
    <lineage>
        <taxon>Bacteria</taxon>
        <taxon>Bacillati</taxon>
        <taxon>Bacillota</taxon>
        <taxon>Bacilli</taxon>
        <taxon>Bacillales</taxon>
        <taxon>Paenibacillaceae</taxon>
        <taxon>Paenibacillus</taxon>
    </lineage>
</organism>
<evidence type="ECO:0008006" key="4">
    <source>
        <dbReference type="Google" id="ProtNLM"/>
    </source>
</evidence>
<accession>A0ABR8T056</accession>
<dbReference type="Pfam" id="PF19754">
    <property type="entry name" value="DUF6241"/>
    <property type="match status" value="1"/>
</dbReference>
<evidence type="ECO:0000313" key="3">
    <source>
        <dbReference type="Proteomes" id="UP000608071"/>
    </source>
</evidence>
<name>A0ABR8T056_9BACL</name>
<gene>
    <name evidence="2" type="ORF">H9647_13700</name>
</gene>
<keyword evidence="1" id="KW-0472">Membrane</keyword>
<keyword evidence="1" id="KW-1133">Transmembrane helix</keyword>